<dbReference type="PROSITE" id="PS51897">
    <property type="entry name" value="ANNEXIN_2"/>
    <property type="match status" value="1"/>
</dbReference>
<dbReference type="Pfam" id="PF00191">
    <property type="entry name" value="Annexin"/>
    <property type="match status" value="1"/>
</dbReference>
<accession>A0A142C650</accession>
<dbReference type="GO" id="GO:0005737">
    <property type="term" value="C:cytoplasm"/>
    <property type="evidence" value="ECO:0007669"/>
    <property type="project" value="TreeGrafter"/>
</dbReference>
<dbReference type="EMBL" id="VDLU01000002">
    <property type="protein sequence ID" value="TNJ29126.1"/>
    <property type="molecule type" value="Genomic_DNA"/>
</dbReference>
<keyword evidence="4" id="KW-0493">Microtubule</keyword>
<dbReference type="OrthoDB" id="37886at2759"/>
<reference evidence="9" key="1">
    <citation type="submission" date="2015-12" db="EMBL/GenBank/DDBJ databases">
        <title>Comparative cell biology and evolution of annexins in diplomonads.</title>
        <authorList>
            <person name="Einarsson E."/>
            <person name="Astvaldsson A."/>
            <person name="Hultenby K."/>
            <person name="Andersson J.O."/>
            <person name="Svard S.G."/>
            <person name="Jerlstrom-Hultqvist J."/>
        </authorList>
    </citation>
    <scope>NUCLEOTIDE SEQUENCE</scope>
</reference>
<evidence type="ECO:0000313" key="10">
    <source>
        <dbReference type="EMBL" id="TNJ29126.1"/>
    </source>
</evidence>
<comment type="function">
    <text evidence="8">Giardins are involved in parasite attachment to the intestinal mucosa and in the cytoskeletal disassembly and reassembly that marks the transition from infectious trophozoite to transmissible cyst. They may interact with other cytoskeletal proteins such as microtubules in the microribbons or crossbridges, to maintain the integrity of the ventral disk.</text>
</comment>
<evidence type="ECO:0000256" key="8">
    <source>
        <dbReference type="ARBA" id="ARBA00025697"/>
    </source>
</evidence>
<dbReference type="GO" id="GO:0005874">
    <property type="term" value="C:microtubule"/>
    <property type="evidence" value="ECO:0007669"/>
    <property type="project" value="UniProtKB-KW"/>
</dbReference>
<evidence type="ECO:0000256" key="5">
    <source>
        <dbReference type="ARBA" id="ARBA00022737"/>
    </source>
</evidence>
<dbReference type="GO" id="GO:0001786">
    <property type="term" value="F:phosphatidylserine binding"/>
    <property type="evidence" value="ECO:0007669"/>
    <property type="project" value="TreeGrafter"/>
</dbReference>
<comment type="subcellular location">
    <subcellularLocation>
        <location evidence="1">Cytoplasm</location>
        <location evidence="1">Cytoskeleton</location>
    </subcellularLocation>
</comment>
<evidence type="ECO:0000313" key="9">
    <source>
        <dbReference type="EMBL" id="AMP46301.1"/>
    </source>
</evidence>
<dbReference type="EMBL" id="KU341420">
    <property type="protein sequence ID" value="AMP46301.1"/>
    <property type="molecule type" value="Genomic_DNA"/>
</dbReference>
<comment type="similarity">
    <text evidence="2">Belongs to the annexin family.</text>
</comment>
<dbReference type="PANTHER" id="PTHR10502">
    <property type="entry name" value="ANNEXIN"/>
    <property type="match status" value="1"/>
</dbReference>
<dbReference type="SUPFAM" id="SSF47874">
    <property type="entry name" value="Annexin"/>
    <property type="match status" value="1"/>
</dbReference>
<evidence type="ECO:0000256" key="4">
    <source>
        <dbReference type="ARBA" id="ARBA00022701"/>
    </source>
</evidence>
<keyword evidence="6" id="KW-0206">Cytoskeleton</keyword>
<protein>
    <submittedName>
        <fullName evidence="9">Alpha-6 giardin</fullName>
    </submittedName>
</protein>
<dbReference type="AlphaFoldDB" id="A0A142C650"/>
<keyword evidence="7" id="KW-0041">Annexin</keyword>
<dbReference type="Pfam" id="PF22293">
    <property type="entry name" value="ANXE1_4th"/>
    <property type="match status" value="1"/>
</dbReference>
<dbReference type="Gene3D" id="1.10.220.10">
    <property type="entry name" value="Annexin"/>
    <property type="match status" value="4"/>
</dbReference>
<organism evidence="9">
    <name type="scientific">Giardia muris</name>
    <dbReference type="NCBI Taxonomy" id="5742"/>
    <lineage>
        <taxon>Eukaryota</taxon>
        <taxon>Metamonada</taxon>
        <taxon>Diplomonadida</taxon>
        <taxon>Hexamitidae</taxon>
        <taxon>Giardiinae</taxon>
        <taxon>Giardia</taxon>
    </lineage>
</organism>
<evidence type="ECO:0000256" key="2">
    <source>
        <dbReference type="ARBA" id="ARBA00007831"/>
    </source>
</evidence>
<keyword evidence="5" id="KW-0677">Repeat</keyword>
<evidence type="ECO:0000256" key="3">
    <source>
        <dbReference type="ARBA" id="ARBA00022490"/>
    </source>
</evidence>
<evidence type="ECO:0000313" key="11">
    <source>
        <dbReference type="Proteomes" id="UP000315496"/>
    </source>
</evidence>
<evidence type="ECO:0000256" key="6">
    <source>
        <dbReference type="ARBA" id="ARBA00023212"/>
    </source>
</evidence>
<evidence type="ECO:0000256" key="1">
    <source>
        <dbReference type="ARBA" id="ARBA00004245"/>
    </source>
</evidence>
<dbReference type="GO" id="GO:0005544">
    <property type="term" value="F:calcium-dependent phospholipid binding"/>
    <property type="evidence" value="ECO:0007669"/>
    <property type="project" value="InterPro"/>
</dbReference>
<evidence type="ECO:0000256" key="7">
    <source>
        <dbReference type="ARBA" id="ARBA00023216"/>
    </source>
</evidence>
<dbReference type="VEuPathDB" id="GiardiaDB:GMRT_11779"/>
<sequence length="293" mass="33776">MVNIFDVADSVQDAIQRKDEVGLVKIAGQYRARDRYKVMRAYQHKYKTDLEDAIRKALKNGRSEDFCAYLWVTIPELRAELIKKALNGKNDDNALIDLVILCNAPHWNDTCVAYTRMYKKVLGDDLLSQLGTKTNWHHVFKHWIKHSRSPRYSVQADADQYLAFLKAKNYEGIAQLLGTTVTEEYREIAKLVEEKLGTTIVSKIESTWNKLDCQVLLSAHYYMLHPARLAGYLLECATEKKGDERRVIRISLTFDICLAAKFALRERGIELQGRLRSAFDERFATLAIALWRA</sequence>
<keyword evidence="11" id="KW-1185">Reference proteome</keyword>
<dbReference type="InterPro" id="IPR018502">
    <property type="entry name" value="Annexin_repeat"/>
</dbReference>
<name>A0A142C650_GIAMU</name>
<dbReference type="InterPro" id="IPR037104">
    <property type="entry name" value="Annexin_sf"/>
</dbReference>
<dbReference type="InterPro" id="IPR008088">
    <property type="entry name" value="Alpha_giardin"/>
</dbReference>
<dbReference type="PRINTS" id="PR01712">
    <property type="entry name" value="ALPHAGIARDIN"/>
</dbReference>
<gene>
    <name evidence="10" type="ORF">GMRT_11779</name>
</gene>
<dbReference type="GO" id="GO:0005886">
    <property type="term" value="C:plasma membrane"/>
    <property type="evidence" value="ECO:0007669"/>
    <property type="project" value="TreeGrafter"/>
</dbReference>
<dbReference type="GO" id="GO:0007010">
    <property type="term" value="P:cytoskeleton organization"/>
    <property type="evidence" value="ECO:0007669"/>
    <property type="project" value="InterPro"/>
</dbReference>
<dbReference type="Proteomes" id="UP000315496">
    <property type="component" value="Chromosome 2"/>
</dbReference>
<proteinExistence type="inferred from homology"/>
<reference evidence="10 11" key="2">
    <citation type="submission" date="2019-05" db="EMBL/GenBank/DDBJ databases">
        <title>The compact genome of Giardia muris reveals important steps in the evolution of intestinal protozoan parasites.</title>
        <authorList>
            <person name="Xu F."/>
            <person name="Jimenez-Gonzalez A."/>
            <person name="Einarsson E."/>
            <person name="Astvaldsson A."/>
            <person name="Peirasmaki D."/>
            <person name="Eckmann L."/>
            <person name="Andersson J.O."/>
            <person name="Svard S.G."/>
            <person name="Jerlstrom-Hultqvist J."/>
        </authorList>
    </citation>
    <scope>NUCLEOTIDE SEQUENCE [LARGE SCALE GENOMIC DNA]</scope>
    <source>
        <strain evidence="10 11">Roberts-Thomson</strain>
    </source>
</reference>
<dbReference type="PANTHER" id="PTHR10502:SF102">
    <property type="entry name" value="ANNEXIN B11"/>
    <property type="match status" value="1"/>
</dbReference>
<dbReference type="GO" id="GO:0005509">
    <property type="term" value="F:calcium ion binding"/>
    <property type="evidence" value="ECO:0007669"/>
    <property type="project" value="InterPro"/>
</dbReference>
<keyword evidence="3" id="KW-0963">Cytoplasm</keyword>